<dbReference type="Proteomes" id="UP000759131">
    <property type="component" value="Unassembled WGS sequence"/>
</dbReference>
<feature type="compositionally biased region" description="Polar residues" evidence="1">
    <location>
        <begin position="365"/>
        <end position="388"/>
    </location>
</feature>
<feature type="region of interest" description="Disordered" evidence="1">
    <location>
        <begin position="365"/>
        <end position="398"/>
    </location>
</feature>
<dbReference type="EMBL" id="CAJPIZ010000473">
    <property type="protein sequence ID" value="CAG2101524.1"/>
    <property type="molecule type" value="Genomic_DNA"/>
</dbReference>
<evidence type="ECO:0000313" key="3">
    <source>
        <dbReference type="EMBL" id="CAD7621094.1"/>
    </source>
</evidence>
<dbReference type="OrthoDB" id="365605at2759"/>
<evidence type="ECO:0000256" key="2">
    <source>
        <dbReference type="SAM" id="SignalP"/>
    </source>
</evidence>
<evidence type="ECO:0000256" key="1">
    <source>
        <dbReference type="SAM" id="MobiDB-lite"/>
    </source>
</evidence>
<evidence type="ECO:0000313" key="4">
    <source>
        <dbReference type="Proteomes" id="UP000759131"/>
    </source>
</evidence>
<organism evidence="3">
    <name type="scientific">Medioppia subpectinata</name>
    <dbReference type="NCBI Taxonomy" id="1979941"/>
    <lineage>
        <taxon>Eukaryota</taxon>
        <taxon>Metazoa</taxon>
        <taxon>Ecdysozoa</taxon>
        <taxon>Arthropoda</taxon>
        <taxon>Chelicerata</taxon>
        <taxon>Arachnida</taxon>
        <taxon>Acari</taxon>
        <taxon>Acariformes</taxon>
        <taxon>Sarcoptiformes</taxon>
        <taxon>Oribatida</taxon>
        <taxon>Brachypylina</taxon>
        <taxon>Oppioidea</taxon>
        <taxon>Oppiidae</taxon>
        <taxon>Medioppia</taxon>
    </lineage>
</organism>
<feature type="region of interest" description="Disordered" evidence="1">
    <location>
        <begin position="44"/>
        <end position="66"/>
    </location>
</feature>
<reference evidence="3" key="1">
    <citation type="submission" date="2020-11" db="EMBL/GenBank/DDBJ databases">
        <authorList>
            <person name="Tran Van P."/>
        </authorList>
    </citation>
    <scope>NUCLEOTIDE SEQUENCE</scope>
</reference>
<keyword evidence="2" id="KW-0732">Signal</keyword>
<evidence type="ECO:0008006" key="5">
    <source>
        <dbReference type="Google" id="ProtNLM"/>
    </source>
</evidence>
<dbReference type="EMBL" id="OC855048">
    <property type="protein sequence ID" value="CAD7621094.1"/>
    <property type="molecule type" value="Genomic_DNA"/>
</dbReference>
<gene>
    <name evidence="3" type="ORF">OSB1V03_LOCUS1571</name>
</gene>
<proteinExistence type="predicted"/>
<protein>
    <recommendedName>
        <fullName evidence="5">Kielin/chordin-like protein</fullName>
    </recommendedName>
</protein>
<dbReference type="AlphaFoldDB" id="A0A7R9KG18"/>
<keyword evidence="4" id="KW-1185">Reference proteome</keyword>
<accession>A0A7R9KG18</accession>
<name>A0A7R9KG18_9ACAR</name>
<sequence>MFSYYFTTISIVLSILLATSEAQRKTYRGARDYELELPASRSAIDRKNMNGTDSTDDKGSGGGAVVQPSLQNRLRPLYTDPSGCHYCPNENHLIHYSARNCKPVGSADGTCAGQSCPKYFDCPKREANQTAPNGCEYKGRIYAFDAKVPVDNPCHRDCYCAENRLADTNRSEPTIRCSEMDCFNQLRSPQTYCYNVHEEGQCCPRLHCPTGDQLAARVNCQYAGREYRYGERIYPNDDYCTECTCDERWDELKSPAMNGTGSCRRIRCHVESNPRFRAGCLPIYHERTCCPIDYFCPPPEEHHCLFDGRRYRIGERLDIGRNDRTDCTCLIPPDFTCVERSRVKLPPSVPTFRPPVRTTTTASVVNTGDTVSKQKSNAETNSSGNSAGAISFPTDDPKPESVKCPPFIPEGLQCAGTNCTTIIDDNGCQACRCQRPCPVYKCQGSCYLFAVTPGQCPKCKCN</sequence>
<feature type="chain" id="PRO_5035591676" description="Kielin/chordin-like protein" evidence="2">
    <location>
        <begin position="23"/>
        <end position="462"/>
    </location>
</feature>
<feature type="signal peptide" evidence="2">
    <location>
        <begin position="1"/>
        <end position="22"/>
    </location>
</feature>